<sequence length="70" mass="7806">MSCCNGAKMILNLASKPDEQPLGCKCYKEAYSYFDNFKENAMLELSKECNLNVTPLNGDICGRYSTPNKS</sequence>
<evidence type="ECO:0000313" key="3">
    <source>
        <dbReference type="Proteomes" id="UP000006729"/>
    </source>
</evidence>
<dbReference type="STRING" id="3694.A0A2K1ZVL2"/>
<reference evidence="2 3" key="1">
    <citation type="journal article" date="2006" name="Science">
        <title>The genome of black cottonwood, Populus trichocarpa (Torr. &amp; Gray).</title>
        <authorList>
            <person name="Tuskan G.A."/>
            <person name="Difazio S."/>
            <person name="Jansson S."/>
            <person name="Bohlmann J."/>
            <person name="Grigoriev I."/>
            <person name="Hellsten U."/>
            <person name="Putnam N."/>
            <person name="Ralph S."/>
            <person name="Rombauts S."/>
            <person name="Salamov A."/>
            <person name="Schein J."/>
            <person name="Sterck L."/>
            <person name="Aerts A."/>
            <person name="Bhalerao R.R."/>
            <person name="Bhalerao R.P."/>
            <person name="Blaudez D."/>
            <person name="Boerjan W."/>
            <person name="Brun A."/>
            <person name="Brunner A."/>
            <person name="Busov V."/>
            <person name="Campbell M."/>
            <person name="Carlson J."/>
            <person name="Chalot M."/>
            <person name="Chapman J."/>
            <person name="Chen G.L."/>
            <person name="Cooper D."/>
            <person name="Coutinho P.M."/>
            <person name="Couturier J."/>
            <person name="Covert S."/>
            <person name="Cronk Q."/>
            <person name="Cunningham R."/>
            <person name="Davis J."/>
            <person name="Degroeve S."/>
            <person name="Dejardin A."/>
            <person name="Depamphilis C."/>
            <person name="Detter J."/>
            <person name="Dirks B."/>
            <person name="Dubchak I."/>
            <person name="Duplessis S."/>
            <person name="Ehlting J."/>
            <person name="Ellis B."/>
            <person name="Gendler K."/>
            <person name="Goodstein D."/>
            <person name="Gribskov M."/>
            <person name="Grimwood J."/>
            <person name="Groover A."/>
            <person name="Gunter L."/>
            <person name="Hamberger B."/>
            <person name="Heinze B."/>
            <person name="Helariutta Y."/>
            <person name="Henrissat B."/>
            <person name="Holligan D."/>
            <person name="Holt R."/>
            <person name="Huang W."/>
            <person name="Islam-Faridi N."/>
            <person name="Jones S."/>
            <person name="Jones-Rhoades M."/>
            <person name="Jorgensen R."/>
            <person name="Joshi C."/>
            <person name="Kangasjarvi J."/>
            <person name="Karlsson J."/>
            <person name="Kelleher C."/>
            <person name="Kirkpatrick R."/>
            <person name="Kirst M."/>
            <person name="Kohler A."/>
            <person name="Kalluri U."/>
            <person name="Larimer F."/>
            <person name="Leebens-Mack J."/>
            <person name="Leple J.C."/>
            <person name="Locascio P."/>
            <person name="Lou Y."/>
            <person name="Lucas S."/>
            <person name="Martin F."/>
            <person name="Montanini B."/>
            <person name="Napoli C."/>
            <person name="Nelson D.R."/>
            <person name="Nelson C."/>
            <person name="Nieminen K."/>
            <person name="Nilsson O."/>
            <person name="Pereda V."/>
            <person name="Peter G."/>
            <person name="Philippe R."/>
            <person name="Pilate G."/>
            <person name="Poliakov A."/>
            <person name="Razumovskaya J."/>
            <person name="Richardson P."/>
            <person name="Rinaldi C."/>
            <person name="Ritland K."/>
            <person name="Rouze P."/>
            <person name="Ryaboy D."/>
            <person name="Schmutz J."/>
            <person name="Schrader J."/>
            <person name="Segerman B."/>
            <person name="Shin H."/>
            <person name="Siddiqui A."/>
            <person name="Sterky F."/>
            <person name="Terry A."/>
            <person name="Tsai C.J."/>
            <person name="Uberbacher E."/>
            <person name="Unneberg P."/>
            <person name="Vahala J."/>
            <person name="Wall K."/>
            <person name="Wessler S."/>
            <person name="Yang G."/>
            <person name="Yin T."/>
            <person name="Douglas C."/>
            <person name="Marra M."/>
            <person name="Sandberg G."/>
            <person name="Van de Peer Y."/>
            <person name="Rokhsar D."/>
        </authorList>
    </citation>
    <scope>NUCLEOTIDE SEQUENCE [LARGE SCALE GENOMIC DNA]</scope>
    <source>
        <strain evidence="3">cv. Nisqually</strain>
    </source>
</reference>
<comment type="caution">
    <text evidence="2">The sequence shown here is derived from an EMBL/GenBank/DDBJ whole genome shotgun (WGS) entry which is preliminary data.</text>
</comment>
<dbReference type="Proteomes" id="UP000006729">
    <property type="component" value="Chromosome 6"/>
</dbReference>
<protein>
    <submittedName>
        <fullName evidence="2">Uncharacterized protein</fullName>
    </submittedName>
</protein>
<dbReference type="PANTHER" id="PTHR11926">
    <property type="entry name" value="GLUCOSYL/GLUCURONOSYL TRANSFERASES"/>
    <property type="match status" value="1"/>
</dbReference>
<dbReference type="InParanoid" id="A0A2K1ZVL2"/>
<proteinExistence type="inferred from homology"/>
<comment type="similarity">
    <text evidence="1">Belongs to the UDP-glycosyltransferase family.</text>
</comment>
<dbReference type="Gene3D" id="3.40.50.2000">
    <property type="entry name" value="Glycogen Phosphorylase B"/>
    <property type="match status" value="1"/>
</dbReference>
<name>A0A2K1ZVL2_POPTR</name>
<evidence type="ECO:0000256" key="1">
    <source>
        <dbReference type="ARBA" id="ARBA00009995"/>
    </source>
</evidence>
<dbReference type="SUPFAM" id="SSF53756">
    <property type="entry name" value="UDP-Glycosyltransferase/glycogen phosphorylase"/>
    <property type="match status" value="1"/>
</dbReference>
<accession>A0A2K1ZVL2</accession>
<dbReference type="EMBL" id="CM009295">
    <property type="protein sequence ID" value="PNT29321.2"/>
    <property type="molecule type" value="Genomic_DNA"/>
</dbReference>
<organism evidence="2 3">
    <name type="scientific">Populus trichocarpa</name>
    <name type="common">Western balsam poplar</name>
    <name type="synonym">Populus balsamifera subsp. trichocarpa</name>
    <dbReference type="NCBI Taxonomy" id="3694"/>
    <lineage>
        <taxon>Eukaryota</taxon>
        <taxon>Viridiplantae</taxon>
        <taxon>Streptophyta</taxon>
        <taxon>Embryophyta</taxon>
        <taxon>Tracheophyta</taxon>
        <taxon>Spermatophyta</taxon>
        <taxon>Magnoliopsida</taxon>
        <taxon>eudicotyledons</taxon>
        <taxon>Gunneridae</taxon>
        <taxon>Pentapetalae</taxon>
        <taxon>rosids</taxon>
        <taxon>fabids</taxon>
        <taxon>Malpighiales</taxon>
        <taxon>Salicaceae</taxon>
        <taxon>Saliceae</taxon>
        <taxon>Populus</taxon>
    </lineage>
</organism>
<gene>
    <name evidence="2" type="ORF">POPTR_006G023450v4</name>
</gene>
<keyword evidence="3" id="KW-1185">Reference proteome</keyword>
<dbReference type="AlphaFoldDB" id="A0A2K1ZVL2"/>
<evidence type="ECO:0000313" key="2">
    <source>
        <dbReference type="EMBL" id="PNT29321.2"/>
    </source>
</evidence>
<dbReference type="PANTHER" id="PTHR11926:SF1516">
    <property type="entry name" value="GLYCOSYLTRANSFERASE"/>
    <property type="match status" value="1"/>
</dbReference>